<comment type="caution">
    <text evidence="1">The sequence shown here is derived from an EMBL/GenBank/DDBJ whole genome shotgun (WGS) entry which is preliminary data.</text>
</comment>
<sequence>MCCQPKSYTNTDFLGNWKTDSVYNYANGFGMPYNTPITEWGEYEYDGSGWVTERKHRQSRRLRYQVIERDSLVYQDSTGEFLSGYRIMRLNDQVLVLKKQKEPMLSGKNQTIFEMRFFSRTGLTDGVVR</sequence>
<accession>A0AAE3UIU0</accession>
<dbReference type="Proteomes" id="UP001232063">
    <property type="component" value="Unassembled WGS sequence"/>
</dbReference>
<keyword evidence="2" id="KW-1185">Reference proteome</keyword>
<gene>
    <name evidence="1" type="ORF">QNI22_34410</name>
</gene>
<evidence type="ECO:0000313" key="1">
    <source>
        <dbReference type="EMBL" id="MDJ1505801.1"/>
    </source>
</evidence>
<organism evidence="1 2">
    <name type="scientific">Xanthocytophaga agilis</name>
    <dbReference type="NCBI Taxonomy" id="3048010"/>
    <lineage>
        <taxon>Bacteria</taxon>
        <taxon>Pseudomonadati</taxon>
        <taxon>Bacteroidota</taxon>
        <taxon>Cytophagia</taxon>
        <taxon>Cytophagales</taxon>
        <taxon>Rhodocytophagaceae</taxon>
        <taxon>Xanthocytophaga</taxon>
    </lineage>
</organism>
<dbReference type="AlphaFoldDB" id="A0AAE3UIU0"/>
<name>A0AAE3UIU0_9BACT</name>
<reference evidence="1" key="1">
    <citation type="submission" date="2023-05" db="EMBL/GenBank/DDBJ databases">
        <authorList>
            <person name="Zhang X."/>
        </authorList>
    </citation>
    <scope>NUCLEOTIDE SEQUENCE</scope>
    <source>
        <strain evidence="1">BD1B2-1</strain>
    </source>
</reference>
<dbReference type="EMBL" id="JASJOU010000018">
    <property type="protein sequence ID" value="MDJ1505801.1"/>
    <property type="molecule type" value="Genomic_DNA"/>
</dbReference>
<evidence type="ECO:0008006" key="3">
    <source>
        <dbReference type="Google" id="ProtNLM"/>
    </source>
</evidence>
<dbReference type="RefSeq" id="WP_314518228.1">
    <property type="nucleotide sequence ID" value="NZ_JASJOU010000018.1"/>
</dbReference>
<protein>
    <recommendedName>
        <fullName evidence="3">Lipocalin-like domain-containing protein</fullName>
    </recommendedName>
</protein>
<proteinExistence type="predicted"/>
<evidence type="ECO:0000313" key="2">
    <source>
        <dbReference type="Proteomes" id="UP001232063"/>
    </source>
</evidence>